<feature type="domain" description="Solute-binding protein family 3/N-terminal" evidence="5">
    <location>
        <begin position="28"/>
        <end position="248"/>
    </location>
</feature>
<evidence type="ECO:0000256" key="2">
    <source>
        <dbReference type="ARBA" id="ARBA00010742"/>
    </source>
</evidence>
<dbReference type="Gene3D" id="3.40.190.10">
    <property type="entry name" value="Periplasmic binding protein-like II"/>
    <property type="match status" value="2"/>
</dbReference>
<dbReference type="EMBL" id="CP007793">
    <property type="protein sequence ID" value="AIB12881.1"/>
    <property type="molecule type" value="Genomic_DNA"/>
</dbReference>
<dbReference type="InterPro" id="IPR001638">
    <property type="entry name" value="Solute-binding_3/MltF_N"/>
</dbReference>
<name>A0A060DFC8_9PROT</name>
<feature type="chain" id="PRO_5001582868" description="Solute-binding protein family 3/N-terminal domain-containing protein" evidence="4">
    <location>
        <begin position="26"/>
        <end position="316"/>
    </location>
</feature>
<dbReference type="CDD" id="cd13563">
    <property type="entry name" value="PBP2_SsuA_like_6"/>
    <property type="match status" value="1"/>
</dbReference>
<dbReference type="PANTHER" id="PTHR30024:SF47">
    <property type="entry name" value="TAURINE-BINDING PERIPLASMIC PROTEIN"/>
    <property type="match status" value="1"/>
</dbReference>
<dbReference type="KEGG" id="abq:ABAZ39_12955"/>
<dbReference type="Proteomes" id="UP000027186">
    <property type="component" value="Chromosome"/>
</dbReference>
<comment type="subcellular location">
    <subcellularLocation>
        <location evidence="1">Periplasm</location>
    </subcellularLocation>
</comment>
<evidence type="ECO:0000259" key="5">
    <source>
        <dbReference type="SMART" id="SM00062"/>
    </source>
</evidence>
<accession>A0A060DFC8</accession>
<comment type="similarity">
    <text evidence="2">Belongs to the bacterial solute-binding protein SsuA/TauA family.</text>
</comment>
<evidence type="ECO:0000256" key="1">
    <source>
        <dbReference type="ARBA" id="ARBA00004418"/>
    </source>
</evidence>
<dbReference type="SMART" id="SM00062">
    <property type="entry name" value="PBPb"/>
    <property type="match status" value="1"/>
</dbReference>
<dbReference type="GO" id="GO:0042597">
    <property type="term" value="C:periplasmic space"/>
    <property type="evidence" value="ECO:0007669"/>
    <property type="project" value="UniProtKB-SubCell"/>
</dbReference>
<dbReference type="SUPFAM" id="SSF53850">
    <property type="entry name" value="Periplasmic binding protein-like II"/>
    <property type="match status" value="1"/>
</dbReference>
<evidence type="ECO:0000313" key="7">
    <source>
        <dbReference type="Proteomes" id="UP000027186"/>
    </source>
</evidence>
<dbReference type="Pfam" id="PF09084">
    <property type="entry name" value="NMT1"/>
    <property type="match status" value="1"/>
</dbReference>
<gene>
    <name evidence="6" type="ORF">ABAZ39_12955</name>
</gene>
<dbReference type="RefSeq" id="WP_038529852.1">
    <property type="nucleotide sequence ID" value="NZ_CP007793.1"/>
</dbReference>
<dbReference type="GO" id="GO:0042918">
    <property type="term" value="P:alkanesulfonate transmembrane transport"/>
    <property type="evidence" value="ECO:0007669"/>
    <property type="project" value="TreeGrafter"/>
</dbReference>
<feature type="signal peptide" evidence="4">
    <location>
        <begin position="1"/>
        <end position="25"/>
    </location>
</feature>
<evidence type="ECO:0000313" key="6">
    <source>
        <dbReference type="EMBL" id="AIB12881.1"/>
    </source>
</evidence>
<reference evidence="6 7" key="1">
    <citation type="journal article" date="2014" name="Genome Announc.">
        <title>Complete Genome Sequence of the Model Rhizosphere Strain Azospirillum brasilense Az39, Successfully Applied in Agriculture.</title>
        <authorList>
            <person name="Rivera D."/>
            <person name="Revale S."/>
            <person name="Molina R."/>
            <person name="Gualpa J."/>
            <person name="Puente M."/>
            <person name="Maroniche G."/>
            <person name="Paris G."/>
            <person name="Baker D."/>
            <person name="Clavijo B."/>
            <person name="McLay K."/>
            <person name="Spaepen S."/>
            <person name="Perticari A."/>
            <person name="Vazquez M."/>
            <person name="Wisniewski-Dye F."/>
            <person name="Watkins C."/>
            <person name="Martinez-Abarca F."/>
            <person name="Vanderleyden J."/>
            <person name="Cassan F."/>
        </authorList>
    </citation>
    <scope>NUCLEOTIDE SEQUENCE [LARGE SCALE GENOMIC DNA]</scope>
    <source>
        <strain evidence="6 7">Az39</strain>
    </source>
</reference>
<proteinExistence type="inferred from homology"/>
<dbReference type="InterPro" id="IPR015168">
    <property type="entry name" value="SsuA/THI5"/>
</dbReference>
<organism evidence="6 7">
    <name type="scientific">Azospirillum argentinense</name>
    <dbReference type="NCBI Taxonomy" id="2970906"/>
    <lineage>
        <taxon>Bacteria</taxon>
        <taxon>Pseudomonadati</taxon>
        <taxon>Pseudomonadota</taxon>
        <taxon>Alphaproteobacteria</taxon>
        <taxon>Rhodospirillales</taxon>
        <taxon>Azospirillaceae</taxon>
        <taxon>Azospirillum</taxon>
    </lineage>
</organism>
<evidence type="ECO:0000256" key="4">
    <source>
        <dbReference type="SAM" id="SignalP"/>
    </source>
</evidence>
<keyword evidence="3 4" id="KW-0732">Signal</keyword>
<sequence length="316" mass="34161">MRKTSWMAGALAAAVAGLCAVSASAQTKVTVAMSGWTGFAPITLAKETGIFKKNGIEVEIKKMPTSNRHQAMAAGEVQAITTTVDTHLLYASSGVDVTQVLVLDSSHGGDGIVVRDAVNSLADLKGKQVAVQYGGVPQFWLAYVLKKNGLSIGEVQTVNLQPSDAANAFVAGQFDAAVTYEPYLSKVREANGKIIVTSDQTPGVIIDTLAFQPDYIQKNPKVVKAFVDSWFEALDEIKKDEKKAFEIMARDVNQTPEQFASSAKTVLWYDKAGNVEYLTKTMPTFIKEVQDVMLEAKLIRKAPPSLDSMTDTSFVK</sequence>
<dbReference type="AlphaFoldDB" id="A0A060DFC8"/>
<protein>
    <recommendedName>
        <fullName evidence="5">Solute-binding protein family 3/N-terminal domain-containing protein</fullName>
    </recommendedName>
</protein>
<dbReference type="PANTHER" id="PTHR30024">
    <property type="entry name" value="ALIPHATIC SULFONATES-BINDING PROTEIN-RELATED"/>
    <property type="match status" value="1"/>
</dbReference>
<evidence type="ECO:0000256" key="3">
    <source>
        <dbReference type="ARBA" id="ARBA00022729"/>
    </source>
</evidence>